<name>A0A2I2FYM8_9EURO</name>
<proteinExistence type="predicted"/>
<gene>
    <name evidence="2" type="ORF">P170DRAFT_478672</name>
</gene>
<evidence type="ECO:0000256" key="1">
    <source>
        <dbReference type="SAM" id="MobiDB-lite"/>
    </source>
</evidence>
<evidence type="ECO:0000313" key="2">
    <source>
        <dbReference type="EMBL" id="PLB45734.1"/>
    </source>
</evidence>
<sequence>MSLGPEASQIPVIVRRGLPRLNPRIPPIAKASGPGKLAAISHGKLQRESMSHSPDLRRCLGHHDVYRKSVKAAQENARQSIDAMSGEEEAVSGDTPTRNESKDENTMPHFRAQITNAVKAMVRRRYHTSTSETLQPKLPEAKLQEAKLQAIPVVAQGSPRVVTVTKRTRRNTPWFLPGRKTFSQSSQLIPPNAAG</sequence>
<dbReference type="OrthoDB" id="4499133at2759"/>
<evidence type="ECO:0000313" key="3">
    <source>
        <dbReference type="Proteomes" id="UP000234275"/>
    </source>
</evidence>
<comment type="caution">
    <text evidence="2">The sequence shown here is derived from an EMBL/GenBank/DDBJ whole genome shotgun (WGS) entry which is preliminary data.</text>
</comment>
<keyword evidence="3" id="KW-1185">Reference proteome</keyword>
<protein>
    <submittedName>
        <fullName evidence="2">Uncharacterized protein</fullName>
    </submittedName>
</protein>
<dbReference type="EMBL" id="MSFO01000007">
    <property type="protein sequence ID" value="PLB45734.1"/>
    <property type="molecule type" value="Genomic_DNA"/>
</dbReference>
<dbReference type="AlphaFoldDB" id="A0A2I2FYM8"/>
<reference evidence="2 3" key="1">
    <citation type="submission" date="2016-12" db="EMBL/GenBank/DDBJ databases">
        <title>The genomes of Aspergillus section Nigri reveals drivers in fungal speciation.</title>
        <authorList>
            <consortium name="DOE Joint Genome Institute"/>
            <person name="Vesth T.C."/>
            <person name="Nybo J."/>
            <person name="Theobald S."/>
            <person name="Brandl J."/>
            <person name="Frisvad J.C."/>
            <person name="Nielsen K.F."/>
            <person name="Lyhne E.K."/>
            <person name="Kogle M.E."/>
            <person name="Kuo A."/>
            <person name="Riley R."/>
            <person name="Clum A."/>
            <person name="Nolan M."/>
            <person name="Lipzen A."/>
            <person name="Salamov A."/>
            <person name="Henrissat B."/>
            <person name="Wiebenga A."/>
            <person name="De Vries R.P."/>
            <person name="Grigoriev I.V."/>
            <person name="Mortensen U.H."/>
            <person name="Andersen M.R."/>
            <person name="Baker S.E."/>
        </authorList>
    </citation>
    <scope>NUCLEOTIDE SEQUENCE [LARGE SCALE GENOMIC DNA]</scope>
    <source>
        <strain evidence="2 3">IBT 23096</strain>
    </source>
</reference>
<accession>A0A2I2FYM8</accession>
<dbReference type="VEuPathDB" id="FungiDB:P170DRAFT_478672"/>
<dbReference type="RefSeq" id="XP_024701036.1">
    <property type="nucleotide sequence ID" value="XM_024853583.1"/>
</dbReference>
<organism evidence="2 3">
    <name type="scientific">Aspergillus steynii IBT 23096</name>
    <dbReference type="NCBI Taxonomy" id="1392250"/>
    <lineage>
        <taxon>Eukaryota</taxon>
        <taxon>Fungi</taxon>
        <taxon>Dikarya</taxon>
        <taxon>Ascomycota</taxon>
        <taxon>Pezizomycotina</taxon>
        <taxon>Eurotiomycetes</taxon>
        <taxon>Eurotiomycetidae</taxon>
        <taxon>Eurotiales</taxon>
        <taxon>Aspergillaceae</taxon>
        <taxon>Aspergillus</taxon>
        <taxon>Aspergillus subgen. Circumdati</taxon>
    </lineage>
</organism>
<dbReference type="Proteomes" id="UP000234275">
    <property type="component" value="Unassembled WGS sequence"/>
</dbReference>
<dbReference type="GeneID" id="36561281"/>
<feature type="region of interest" description="Disordered" evidence="1">
    <location>
        <begin position="79"/>
        <end position="105"/>
    </location>
</feature>